<reference evidence="1" key="1">
    <citation type="submission" date="2021-02" db="EMBL/GenBank/DDBJ databases">
        <authorList>
            <person name="Nowell W R."/>
        </authorList>
    </citation>
    <scope>NUCLEOTIDE SEQUENCE</scope>
</reference>
<dbReference type="EMBL" id="CAJOBJ010069396">
    <property type="protein sequence ID" value="CAF4453655.1"/>
    <property type="molecule type" value="Genomic_DNA"/>
</dbReference>
<feature type="non-terminal residue" evidence="1">
    <location>
        <position position="1"/>
    </location>
</feature>
<evidence type="ECO:0000313" key="2">
    <source>
        <dbReference type="EMBL" id="CAF4453655.1"/>
    </source>
</evidence>
<evidence type="ECO:0000313" key="3">
    <source>
        <dbReference type="Proteomes" id="UP000681967"/>
    </source>
</evidence>
<dbReference type="Gene3D" id="1.25.40.10">
    <property type="entry name" value="Tetratricopeptide repeat domain"/>
    <property type="match status" value="1"/>
</dbReference>
<gene>
    <name evidence="1" type="ORF">BYL167_LOCUS28477</name>
    <name evidence="2" type="ORF">GIL414_LOCUS32539</name>
</gene>
<comment type="caution">
    <text evidence="1">The sequence shown here is derived from an EMBL/GenBank/DDBJ whole genome shotgun (WGS) entry which is preliminary data.</text>
</comment>
<evidence type="ECO:0000313" key="1">
    <source>
        <dbReference type="EMBL" id="CAF4326031.1"/>
    </source>
</evidence>
<accession>A0A8S2UCA1</accession>
<dbReference type="InterPro" id="IPR011990">
    <property type="entry name" value="TPR-like_helical_dom_sf"/>
</dbReference>
<organism evidence="1 3">
    <name type="scientific">Rotaria magnacalcarata</name>
    <dbReference type="NCBI Taxonomy" id="392030"/>
    <lineage>
        <taxon>Eukaryota</taxon>
        <taxon>Metazoa</taxon>
        <taxon>Spiralia</taxon>
        <taxon>Gnathifera</taxon>
        <taxon>Rotifera</taxon>
        <taxon>Eurotatoria</taxon>
        <taxon>Bdelloidea</taxon>
        <taxon>Philodinida</taxon>
        <taxon>Philodinidae</taxon>
        <taxon>Rotaria</taxon>
    </lineage>
</organism>
<dbReference type="Proteomes" id="UP000681720">
    <property type="component" value="Unassembled WGS sequence"/>
</dbReference>
<proteinExistence type="predicted"/>
<protein>
    <submittedName>
        <fullName evidence="1">Uncharacterized protein</fullName>
    </submittedName>
</protein>
<dbReference type="AlphaFoldDB" id="A0A8S2UCA1"/>
<dbReference type="Proteomes" id="UP000681967">
    <property type="component" value="Unassembled WGS sequence"/>
</dbReference>
<dbReference type="SUPFAM" id="SSF48452">
    <property type="entry name" value="TPR-like"/>
    <property type="match status" value="1"/>
</dbReference>
<feature type="non-terminal residue" evidence="1">
    <location>
        <position position="88"/>
    </location>
</feature>
<dbReference type="EMBL" id="CAJOBH010040498">
    <property type="protein sequence ID" value="CAF4326031.1"/>
    <property type="molecule type" value="Genomic_DNA"/>
</dbReference>
<name>A0A8S2UCA1_9BILA</name>
<sequence length="88" mass="10152">DYALSIIERECLLRPTPANYRMFGRLRTKAKRFDEARVAFEKCIQACTSSTLDQSVELHGAYLDLSKCLIQLQRYPQAVEQLTTLIKL</sequence>